<comment type="caution">
    <text evidence="1">The sequence shown here is derived from an EMBL/GenBank/DDBJ whole genome shotgun (WGS) entry which is preliminary data.</text>
</comment>
<name>A0ABP5AFU8_9MICO</name>
<sequence>MIQGDVEAFLKALGAREGDPLLEQALAVVAGEYEVDVFDDADAEQKYLVAVERGVEFLLEDGIVTTVFVYAADRDDQRTYGRWPTLVEGIDRGFSADEIVAALGAPQARTPTFLRYAADGGFVQFDFDGARLSMLVVMREVVVPTADVPARSADGAPSVPGELDVFVTAVGRPLFSPEHFAVIGLAGDASESFDVVRAGVEWQVEASPRTGVRLEFREEILARAVIRLVESDGDAAYPHTARLIDGLPLPSGRDALCGRFGAPHRAEHEYDLYLVGDSALRFDFDRGASSVLTVTSRAFPD</sequence>
<dbReference type="EMBL" id="BAAAOF010000001">
    <property type="protein sequence ID" value="GAA1912846.1"/>
    <property type="molecule type" value="Genomic_DNA"/>
</dbReference>
<gene>
    <name evidence="1" type="ORF">GCM10009775_01770</name>
</gene>
<keyword evidence="2" id="KW-1185">Reference proteome</keyword>
<accession>A0ABP5AFU8</accession>
<dbReference type="RefSeq" id="WP_248149542.1">
    <property type="nucleotide sequence ID" value="NZ_BAAAOF010000001.1"/>
</dbReference>
<evidence type="ECO:0000313" key="1">
    <source>
        <dbReference type="EMBL" id="GAA1912846.1"/>
    </source>
</evidence>
<organism evidence="1 2">
    <name type="scientific">Microbacterium aoyamense</name>
    <dbReference type="NCBI Taxonomy" id="344166"/>
    <lineage>
        <taxon>Bacteria</taxon>
        <taxon>Bacillati</taxon>
        <taxon>Actinomycetota</taxon>
        <taxon>Actinomycetes</taxon>
        <taxon>Micrococcales</taxon>
        <taxon>Microbacteriaceae</taxon>
        <taxon>Microbacterium</taxon>
    </lineage>
</organism>
<dbReference type="Proteomes" id="UP001501343">
    <property type="component" value="Unassembled WGS sequence"/>
</dbReference>
<evidence type="ECO:0000313" key="2">
    <source>
        <dbReference type="Proteomes" id="UP001501343"/>
    </source>
</evidence>
<proteinExistence type="predicted"/>
<protein>
    <submittedName>
        <fullName evidence="1">Uncharacterized protein</fullName>
    </submittedName>
</protein>
<reference evidence="2" key="1">
    <citation type="journal article" date="2019" name="Int. J. Syst. Evol. Microbiol.">
        <title>The Global Catalogue of Microorganisms (GCM) 10K type strain sequencing project: providing services to taxonomists for standard genome sequencing and annotation.</title>
        <authorList>
            <consortium name="The Broad Institute Genomics Platform"/>
            <consortium name="The Broad Institute Genome Sequencing Center for Infectious Disease"/>
            <person name="Wu L."/>
            <person name="Ma J."/>
        </authorList>
    </citation>
    <scope>NUCLEOTIDE SEQUENCE [LARGE SCALE GENOMIC DNA]</scope>
    <source>
        <strain evidence="2">JCM 14900</strain>
    </source>
</reference>